<feature type="region of interest" description="Disordered" evidence="9">
    <location>
        <begin position="180"/>
        <end position="211"/>
    </location>
</feature>
<sequence>KEKAAPQIPKNPADRWKIPKQYEVKQLIGSGSYGSVCEARDNINNRLVAIKRIGHLFDDLIDCKRILREVAILRKLGHESVVQIYDIVAPDNMETFDELYMVMEICDSDLKKLCRTDVQLEPNHIHTLLYNLLVGIKYLHSAGIYHRDLKPANCLVNQDCSVKICDFGLSRAIGESAQVLEGLPNTPRGDDQEGSSAGRAGARIGHHHCHR</sequence>
<dbReference type="InterPro" id="IPR017441">
    <property type="entry name" value="Protein_kinase_ATP_BS"/>
</dbReference>
<evidence type="ECO:0000313" key="12">
    <source>
        <dbReference type="Proteomes" id="UP001189429"/>
    </source>
</evidence>
<keyword evidence="4 8" id="KW-0418">Kinase</keyword>
<feature type="domain" description="Protein kinase" evidence="10">
    <location>
        <begin position="22"/>
        <end position="211"/>
    </location>
</feature>
<keyword evidence="2 8" id="KW-0808">Transferase</keyword>
<dbReference type="PANTHER" id="PTHR24055">
    <property type="entry name" value="MITOGEN-ACTIVATED PROTEIN KINASE"/>
    <property type="match status" value="1"/>
</dbReference>
<dbReference type="Gene3D" id="1.10.510.10">
    <property type="entry name" value="Transferase(Phosphotransferase) domain 1"/>
    <property type="match status" value="1"/>
</dbReference>
<comment type="activity regulation">
    <text evidence="8">Activated by threonine and tyrosine phosphorylation.</text>
</comment>
<dbReference type="EC" id="2.7.11.24" evidence="8"/>
<evidence type="ECO:0000256" key="6">
    <source>
        <dbReference type="PROSITE-ProRule" id="PRU10141"/>
    </source>
</evidence>
<dbReference type="PROSITE" id="PS01351">
    <property type="entry name" value="MAPK"/>
    <property type="match status" value="1"/>
</dbReference>
<evidence type="ECO:0000256" key="5">
    <source>
        <dbReference type="ARBA" id="ARBA00022840"/>
    </source>
</evidence>
<dbReference type="SMART" id="SM00220">
    <property type="entry name" value="S_TKc"/>
    <property type="match status" value="1"/>
</dbReference>
<evidence type="ECO:0000256" key="3">
    <source>
        <dbReference type="ARBA" id="ARBA00022741"/>
    </source>
</evidence>
<evidence type="ECO:0000256" key="9">
    <source>
        <dbReference type="SAM" id="MobiDB-lite"/>
    </source>
</evidence>
<dbReference type="PROSITE" id="PS00108">
    <property type="entry name" value="PROTEIN_KINASE_ST"/>
    <property type="match status" value="1"/>
</dbReference>
<dbReference type="InterPro" id="IPR050117">
    <property type="entry name" value="MAPK"/>
</dbReference>
<dbReference type="PROSITE" id="PS50011">
    <property type="entry name" value="PROTEIN_KINASE_DOM"/>
    <property type="match status" value="1"/>
</dbReference>
<evidence type="ECO:0000256" key="8">
    <source>
        <dbReference type="RuleBase" id="RU361165"/>
    </source>
</evidence>
<comment type="similarity">
    <text evidence="8">Belongs to the protein kinase superfamily. Ser/Thr protein kinase family. MAP kinase subfamily.</text>
</comment>
<keyword evidence="12" id="KW-1185">Reference proteome</keyword>
<accession>A0ABN9XYN4</accession>
<comment type="cofactor">
    <cofactor evidence="8">
        <name>Mg(2+)</name>
        <dbReference type="ChEBI" id="CHEBI:18420"/>
    </cofactor>
</comment>
<reference evidence="11" key="1">
    <citation type="submission" date="2023-10" db="EMBL/GenBank/DDBJ databases">
        <authorList>
            <person name="Chen Y."/>
            <person name="Shah S."/>
            <person name="Dougan E. K."/>
            <person name="Thang M."/>
            <person name="Chan C."/>
        </authorList>
    </citation>
    <scope>NUCLEOTIDE SEQUENCE [LARGE SCALE GENOMIC DNA]</scope>
</reference>
<evidence type="ECO:0000256" key="4">
    <source>
        <dbReference type="ARBA" id="ARBA00022777"/>
    </source>
</evidence>
<organism evidence="11 12">
    <name type="scientific">Prorocentrum cordatum</name>
    <dbReference type="NCBI Taxonomy" id="2364126"/>
    <lineage>
        <taxon>Eukaryota</taxon>
        <taxon>Sar</taxon>
        <taxon>Alveolata</taxon>
        <taxon>Dinophyceae</taxon>
        <taxon>Prorocentrales</taxon>
        <taxon>Prorocentraceae</taxon>
        <taxon>Prorocentrum</taxon>
    </lineage>
</organism>
<feature type="binding site" evidence="6">
    <location>
        <position position="51"/>
    </location>
    <ligand>
        <name>ATP</name>
        <dbReference type="ChEBI" id="CHEBI:30616"/>
    </ligand>
</feature>
<dbReference type="InterPro" id="IPR003527">
    <property type="entry name" value="MAP_kinase_CS"/>
</dbReference>
<keyword evidence="3 6" id="KW-0547">Nucleotide-binding</keyword>
<keyword evidence="1 7" id="KW-0723">Serine/threonine-protein kinase</keyword>
<proteinExistence type="inferred from homology"/>
<evidence type="ECO:0000256" key="2">
    <source>
        <dbReference type="ARBA" id="ARBA00022679"/>
    </source>
</evidence>
<evidence type="ECO:0000256" key="7">
    <source>
        <dbReference type="RuleBase" id="RU000304"/>
    </source>
</evidence>
<dbReference type="EMBL" id="CAUYUJ010021525">
    <property type="protein sequence ID" value="CAK0905258.1"/>
    <property type="molecule type" value="Genomic_DNA"/>
</dbReference>
<protein>
    <recommendedName>
        <fullName evidence="8">Mitogen-activated protein kinase</fullName>
        <ecNumber evidence="8">2.7.11.24</ecNumber>
    </recommendedName>
</protein>
<keyword evidence="5 6" id="KW-0067">ATP-binding</keyword>
<name>A0ABN9XYN4_9DINO</name>
<evidence type="ECO:0000259" key="10">
    <source>
        <dbReference type="PROSITE" id="PS50011"/>
    </source>
</evidence>
<evidence type="ECO:0000256" key="1">
    <source>
        <dbReference type="ARBA" id="ARBA00022527"/>
    </source>
</evidence>
<keyword evidence="8" id="KW-0460">Magnesium</keyword>
<feature type="non-terminal residue" evidence="11">
    <location>
        <position position="1"/>
    </location>
</feature>
<comment type="catalytic activity">
    <reaction evidence="8">
        <text>L-threonyl-[protein] + ATP = O-phospho-L-threonyl-[protein] + ADP + H(+)</text>
        <dbReference type="Rhea" id="RHEA:46608"/>
        <dbReference type="Rhea" id="RHEA-COMP:11060"/>
        <dbReference type="Rhea" id="RHEA-COMP:11605"/>
        <dbReference type="ChEBI" id="CHEBI:15378"/>
        <dbReference type="ChEBI" id="CHEBI:30013"/>
        <dbReference type="ChEBI" id="CHEBI:30616"/>
        <dbReference type="ChEBI" id="CHEBI:61977"/>
        <dbReference type="ChEBI" id="CHEBI:456216"/>
        <dbReference type="EC" id="2.7.11.24"/>
    </reaction>
</comment>
<dbReference type="Proteomes" id="UP001189429">
    <property type="component" value="Unassembled WGS sequence"/>
</dbReference>
<evidence type="ECO:0000313" key="11">
    <source>
        <dbReference type="EMBL" id="CAK0905258.1"/>
    </source>
</evidence>
<dbReference type="InterPro" id="IPR008271">
    <property type="entry name" value="Ser/Thr_kinase_AS"/>
</dbReference>
<comment type="caution">
    <text evidence="11">The sequence shown here is derived from an EMBL/GenBank/DDBJ whole genome shotgun (WGS) entry which is preliminary data.</text>
</comment>
<dbReference type="InterPro" id="IPR011009">
    <property type="entry name" value="Kinase-like_dom_sf"/>
</dbReference>
<dbReference type="PROSITE" id="PS00107">
    <property type="entry name" value="PROTEIN_KINASE_ATP"/>
    <property type="match status" value="1"/>
</dbReference>
<dbReference type="InterPro" id="IPR000719">
    <property type="entry name" value="Prot_kinase_dom"/>
</dbReference>
<gene>
    <name evidence="11" type="ORF">PCOR1329_LOCUS81006</name>
</gene>
<dbReference type="Pfam" id="PF00069">
    <property type="entry name" value="Pkinase"/>
    <property type="match status" value="1"/>
</dbReference>
<dbReference type="Gene3D" id="3.30.200.20">
    <property type="entry name" value="Phosphorylase Kinase, domain 1"/>
    <property type="match status" value="1"/>
</dbReference>
<dbReference type="SUPFAM" id="SSF56112">
    <property type="entry name" value="Protein kinase-like (PK-like)"/>
    <property type="match status" value="1"/>
</dbReference>